<evidence type="ECO:0000313" key="2">
    <source>
        <dbReference type="EMBL" id="WOJ89441.1"/>
    </source>
</evidence>
<dbReference type="PANTHER" id="PTHR13696:SF52">
    <property type="entry name" value="PARA FAMILY PROTEIN CT_582"/>
    <property type="match status" value="1"/>
</dbReference>
<organism evidence="2 3">
    <name type="scientific">Methylocapsa polymorpha</name>
    <dbReference type="NCBI Taxonomy" id="3080828"/>
    <lineage>
        <taxon>Bacteria</taxon>
        <taxon>Pseudomonadati</taxon>
        <taxon>Pseudomonadota</taxon>
        <taxon>Alphaproteobacteria</taxon>
        <taxon>Hyphomicrobiales</taxon>
        <taxon>Beijerinckiaceae</taxon>
        <taxon>Methylocapsa</taxon>
    </lineage>
</organism>
<feature type="domain" description="AAA" evidence="1">
    <location>
        <begin position="4"/>
        <end position="198"/>
    </location>
</feature>
<sequence>MAGKLISVANMKGGVGKTTTVVSLAEALAADNPAASILVVDLDPQASASVCLAGDDILAKMIRDGNTIDGFLEDRLVTQDKSKSLKIRGSVSSTCHAGNPLKISLVPCGPQLRIVERNIVYLLTARNLAMAAIEQKIWKLFETEILPLSNLYDYIIFDCPPGISTISEVAIRASDLVLVPTIPDFISVYGLRAFYQILWQTRTAGLPLPKLLPQVLITRFQRNLKQHKEYVERLEASAKLKDPMICVLETKVQQAAALAEALSKGDEIPTFNRKYKGVTSMLDQLVQELKGVLHGN</sequence>
<evidence type="ECO:0000313" key="3">
    <source>
        <dbReference type="Proteomes" id="UP001626536"/>
    </source>
</evidence>
<dbReference type="PANTHER" id="PTHR13696">
    <property type="entry name" value="P-LOOP CONTAINING NUCLEOSIDE TRIPHOSPHATE HYDROLASE"/>
    <property type="match status" value="1"/>
</dbReference>
<protein>
    <submittedName>
        <fullName evidence="2">ParA family protein</fullName>
    </submittedName>
</protein>
<proteinExistence type="predicted"/>
<dbReference type="RefSeq" id="WP_407338882.1">
    <property type="nucleotide sequence ID" value="NZ_CP136862.1"/>
</dbReference>
<dbReference type="Pfam" id="PF13614">
    <property type="entry name" value="AAA_31"/>
    <property type="match status" value="1"/>
</dbReference>
<accession>A0ABZ0HRC7</accession>
<reference evidence="2 3" key="1">
    <citation type="submission" date="2023-10" db="EMBL/GenBank/DDBJ databases">
        <title>Novel methanotroph of the genus Methylocapsa from a subarctic wetland.</title>
        <authorList>
            <person name="Belova S.E."/>
            <person name="Oshkin I.Y."/>
            <person name="Miroshnikov K."/>
            <person name="Dedysh S.N."/>
        </authorList>
    </citation>
    <scope>NUCLEOTIDE SEQUENCE [LARGE SCALE GENOMIC DNA]</scope>
    <source>
        <strain evidence="2 3">RX1</strain>
    </source>
</reference>
<dbReference type="Proteomes" id="UP001626536">
    <property type="component" value="Chromosome"/>
</dbReference>
<dbReference type="InterPro" id="IPR025669">
    <property type="entry name" value="AAA_dom"/>
</dbReference>
<dbReference type="Gene3D" id="3.40.50.300">
    <property type="entry name" value="P-loop containing nucleotide triphosphate hydrolases"/>
    <property type="match status" value="1"/>
</dbReference>
<dbReference type="InterPro" id="IPR050678">
    <property type="entry name" value="DNA_Partitioning_ATPase"/>
</dbReference>
<dbReference type="EMBL" id="CP136862">
    <property type="protein sequence ID" value="WOJ89441.1"/>
    <property type="molecule type" value="Genomic_DNA"/>
</dbReference>
<dbReference type="InterPro" id="IPR027417">
    <property type="entry name" value="P-loop_NTPase"/>
</dbReference>
<dbReference type="SUPFAM" id="SSF52540">
    <property type="entry name" value="P-loop containing nucleoside triphosphate hydrolases"/>
    <property type="match status" value="1"/>
</dbReference>
<name>A0ABZ0HRC7_9HYPH</name>
<dbReference type="CDD" id="cd02042">
    <property type="entry name" value="ParAB_family"/>
    <property type="match status" value="1"/>
</dbReference>
<gene>
    <name evidence="2" type="ORF">RZS28_16850</name>
</gene>
<evidence type="ECO:0000259" key="1">
    <source>
        <dbReference type="Pfam" id="PF13614"/>
    </source>
</evidence>
<keyword evidence="3" id="KW-1185">Reference proteome</keyword>